<dbReference type="PROSITE" id="PS51257">
    <property type="entry name" value="PROKAR_LIPOPROTEIN"/>
    <property type="match status" value="1"/>
</dbReference>
<gene>
    <name evidence="2" type="ORF">F8C82_06670</name>
</gene>
<proteinExistence type="predicted"/>
<keyword evidence="3" id="KW-1185">Reference proteome</keyword>
<accession>A0A6L3ZKA4</accession>
<feature type="signal peptide" evidence="1">
    <location>
        <begin position="1"/>
        <end position="21"/>
    </location>
</feature>
<evidence type="ECO:0000313" key="3">
    <source>
        <dbReference type="Proteomes" id="UP000484164"/>
    </source>
</evidence>
<sequence length="195" mass="22001">MKMINPLLTLCLLTISLSCNSGKTDNDSSNLEMADTLYKDSAARTVDIRPRIINVTYGSFCGHCIEECTRMYSHYLIGNATTFWTDTTDSYFKDGGLRCETEMSRESQKIGFELINSIPESILKSDSTRNVFGCPDCNDGCGLYFEFTLDKPNSEPIIYEMEYGLDGTTGEIKQFGERIIRTIEKLESHRLQGES</sequence>
<dbReference type="RefSeq" id="WP_151692767.1">
    <property type="nucleotide sequence ID" value="NZ_BMGX01000002.1"/>
</dbReference>
<keyword evidence="1" id="KW-0732">Signal</keyword>
<organism evidence="2 3">
    <name type="scientific">Phaeocystidibacter marisrubri</name>
    <dbReference type="NCBI Taxonomy" id="1577780"/>
    <lineage>
        <taxon>Bacteria</taxon>
        <taxon>Pseudomonadati</taxon>
        <taxon>Bacteroidota</taxon>
        <taxon>Flavobacteriia</taxon>
        <taxon>Flavobacteriales</taxon>
        <taxon>Phaeocystidibacteraceae</taxon>
        <taxon>Phaeocystidibacter</taxon>
    </lineage>
</organism>
<protein>
    <submittedName>
        <fullName evidence="2">Uncharacterized protein</fullName>
    </submittedName>
</protein>
<dbReference type="AlphaFoldDB" id="A0A6L3ZKA4"/>
<feature type="chain" id="PRO_5026733728" evidence="1">
    <location>
        <begin position="22"/>
        <end position="195"/>
    </location>
</feature>
<comment type="caution">
    <text evidence="2">The sequence shown here is derived from an EMBL/GenBank/DDBJ whole genome shotgun (WGS) entry which is preliminary data.</text>
</comment>
<name>A0A6L3ZKA4_9FLAO</name>
<evidence type="ECO:0000256" key="1">
    <source>
        <dbReference type="SAM" id="SignalP"/>
    </source>
</evidence>
<evidence type="ECO:0000313" key="2">
    <source>
        <dbReference type="EMBL" id="KAB2818079.1"/>
    </source>
</evidence>
<dbReference type="OrthoDB" id="5522116at2"/>
<reference evidence="2 3" key="1">
    <citation type="submission" date="2019-10" db="EMBL/GenBank/DDBJ databases">
        <title>Genome sequence of Phaeocystidibacter marisrubri JCM30614 (type strain).</title>
        <authorList>
            <person name="Bowman J.P."/>
        </authorList>
    </citation>
    <scope>NUCLEOTIDE SEQUENCE [LARGE SCALE GENOMIC DNA]</scope>
    <source>
        <strain evidence="2 3">JCM 30614</strain>
    </source>
</reference>
<dbReference type="EMBL" id="WBVQ01000001">
    <property type="protein sequence ID" value="KAB2818079.1"/>
    <property type="molecule type" value="Genomic_DNA"/>
</dbReference>
<dbReference type="Proteomes" id="UP000484164">
    <property type="component" value="Unassembled WGS sequence"/>
</dbReference>